<dbReference type="InterPro" id="IPR036397">
    <property type="entry name" value="RNaseH_sf"/>
</dbReference>
<dbReference type="STRING" id="105785.A0A2J7PDI5"/>
<evidence type="ECO:0000313" key="2">
    <source>
        <dbReference type="EMBL" id="PNF14405.1"/>
    </source>
</evidence>
<protein>
    <recommendedName>
        <fullName evidence="1">Mos1 transposase HTH domain-containing protein</fullName>
    </recommendedName>
</protein>
<dbReference type="GO" id="GO:0003676">
    <property type="term" value="F:nucleic acid binding"/>
    <property type="evidence" value="ECO:0007669"/>
    <property type="project" value="InterPro"/>
</dbReference>
<dbReference type="PANTHER" id="PTHR46060">
    <property type="entry name" value="MARINER MOS1 TRANSPOSASE-LIKE PROTEIN"/>
    <property type="match status" value="1"/>
</dbReference>
<keyword evidence="3" id="KW-1185">Reference proteome</keyword>
<feature type="domain" description="Mos1 transposase HTH" evidence="1">
    <location>
        <begin position="8"/>
        <end position="52"/>
    </location>
</feature>
<dbReference type="PANTHER" id="PTHR46060:SF1">
    <property type="entry name" value="MARINER MOS1 TRANSPOSASE-LIKE PROTEIN"/>
    <property type="match status" value="1"/>
</dbReference>
<dbReference type="InterPro" id="IPR001888">
    <property type="entry name" value="Transposase_1"/>
</dbReference>
<dbReference type="EMBL" id="NEVH01026386">
    <property type="protein sequence ID" value="PNF14405.1"/>
    <property type="molecule type" value="Genomic_DNA"/>
</dbReference>
<dbReference type="Gene3D" id="1.10.10.1450">
    <property type="match status" value="1"/>
</dbReference>
<comment type="caution">
    <text evidence="2">The sequence shown here is derived from an EMBL/GenBank/DDBJ whole genome shotgun (WGS) entry which is preliminary data.</text>
</comment>
<sequence length="250" mass="29414">MADLRGQRVCIKFCFKLGKTAAETHQMLKQAFGDNSLGQTQTYDCYKRFKNGRTWIDDDNRSGRPSTGTTPENVAKVRDLILQDRRLTIQDLYNTLGLSYGTCQRILSEGRNMRRIAAKFVPRLLQNEQKQHRLEVCRELQQQLQEDPNFLSKVLTCDESCVYGYDPERKQQLSQWKSSSSPRPIKARQVKSIIKSMLICFFLYMYIDGIVHKEFVPPGQTVNKEFYRDVLRSLREDMRRKRPEKWRTND</sequence>
<dbReference type="Gene3D" id="3.30.420.10">
    <property type="entry name" value="Ribonuclease H-like superfamily/Ribonuclease H"/>
    <property type="match status" value="1"/>
</dbReference>
<evidence type="ECO:0000313" key="3">
    <source>
        <dbReference type="Proteomes" id="UP000235965"/>
    </source>
</evidence>
<proteinExistence type="predicted"/>
<gene>
    <name evidence="2" type="ORF">B7P43_G01706</name>
</gene>
<evidence type="ECO:0000259" key="1">
    <source>
        <dbReference type="Pfam" id="PF17906"/>
    </source>
</evidence>
<dbReference type="Pfam" id="PF01359">
    <property type="entry name" value="Transposase_1"/>
    <property type="match status" value="1"/>
</dbReference>
<dbReference type="Proteomes" id="UP000235965">
    <property type="component" value="Unassembled WGS sequence"/>
</dbReference>
<dbReference type="InParanoid" id="A0A2J7PDI5"/>
<dbReference type="OrthoDB" id="9974365at2759"/>
<organism evidence="2 3">
    <name type="scientific">Cryptotermes secundus</name>
    <dbReference type="NCBI Taxonomy" id="105785"/>
    <lineage>
        <taxon>Eukaryota</taxon>
        <taxon>Metazoa</taxon>
        <taxon>Ecdysozoa</taxon>
        <taxon>Arthropoda</taxon>
        <taxon>Hexapoda</taxon>
        <taxon>Insecta</taxon>
        <taxon>Pterygota</taxon>
        <taxon>Neoptera</taxon>
        <taxon>Polyneoptera</taxon>
        <taxon>Dictyoptera</taxon>
        <taxon>Blattodea</taxon>
        <taxon>Blattoidea</taxon>
        <taxon>Termitoidae</taxon>
        <taxon>Kalotermitidae</taxon>
        <taxon>Cryptotermitinae</taxon>
        <taxon>Cryptotermes</taxon>
    </lineage>
</organism>
<name>A0A2J7PDI5_9NEOP</name>
<reference evidence="2 3" key="1">
    <citation type="submission" date="2017-12" db="EMBL/GenBank/DDBJ databases">
        <title>Hemimetabolous genomes reveal molecular basis of termite eusociality.</title>
        <authorList>
            <person name="Harrison M.C."/>
            <person name="Jongepier E."/>
            <person name="Robertson H.M."/>
            <person name="Arning N."/>
            <person name="Bitard-Feildel T."/>
            <person name="Chao H."/>
            <person name="Childers C.P."/>
            <person name="Dinh H."/>
            <person name="Doddapaneni H."/>
            <person name="Dugan S."/>
            <person name="Gowin J."/>
            <person name="Greiner C."/>
            <person name="Han Y."/>
            <person name="Hu H."/>
            <person name="Hughes D.S.T."/>
            <person name="Huylmans A.-K."/>
            <person name="Kemena C."/>
            <person name="Kremer L.P.M."/>
            <person name="Lee S.L."/>
            <person name="Lopez-Ezquerra A."/>
            <person name="Mallet L."/>
            <person name="Monroy-Kuhn J.M."/>
            <person name="Moser A."/>
            <person name="Murali S.C."/>
            <person name="Muzny D.M."/>
            <person name="Otani S."/>
            <person name="Piulachs M.-D."/>
            <person name="Poelchau M."/>
            <person name="Qu J."/>
            <person name="Schaub F."/>
            <person name="Wada-Katsumata A."/>
            <person name="Worley K.C."/>
            <person name="Xie Q."/>
            <person name="Ylla G."/>
            <person name="Poulsen M."/>
            <person name="Gibbs R.A."/>
            <person name="Schal C."/>
            <person name="Richards S."/>
            <person name="Belles X."/>
            <person name="Korb J."/>
            <person name="Bornberg-Bauer E."/>
        </authorList>
    </citation>
    <scope>NUCLEOTIDE SEQUENCE [LARGE SCALE GENOMIC DNA]</scope>
    <source>
        <tissue evidence="2">Whole body</tissue>
    </source>
</reference>
<dbReference type="InterPro" id="IPR041426">
    <property type="entry name" value="Mos1_HTH"/>
</dbReference>
<dbReference type="Pfam" id="PF17906">
    <property type="entry name" value="HTH_48"/>
    <property type="match status" value="1"/>
</dbReference>
<dbReference type="InterPro" id="IPR052709">
    <property type="entry name" value="Transposase-MT_Hybrid"/>
</dbReference>
<dbReference type="AlphaFoldDB" id="A0A2J7PDI5"/>
<accession>A0A2J7PDI5</accession>